<evidence type="ECO:0000313" key="2">
    <source>
        <dbReference type="Proteomes" id="UP000006882"/>
    </source>
</evidence>
<dbReference type="Gramene" id="ONI05712">
    <property type="protein sequence ID" value="ONI05712"/>
    <property type="gene ID" value="PRUPE_5G020500"/>
</dbReference>
<organism evidence="1 2">
    <name type="scientific">Prunus persica</name>
    <name type="common">Peach</name>
    <name type="synonym">Amygdalus persica</name>
    <dbReference type="NCBI Taxonomy" id="3760"/>
    <lineage>
        <taxon>Eukaryota</taxon>
        <taxon>Viridiplantae</taxon>
        <taxon>Streptophyta</taxon>
        <taxon>Embryophyta</taxon>
        <taxon>Tracheophyta</taxon>
        <taxon>Spermatophyta</taxon>
        <taxon>Magnoliopsida</taxon>
        <taxon>eudicotyledons</taxon>
        <taxon>Gunneridae</taxon>
        <taxon>Pentapetalae</taxon>
        <taxon>rosids</taxon>
        <taxon>fabids</taxon>
        <taxon>Rosales</taxon>
        <taxon>Rosaceae</taxon>
        <taxon>Amygdaloideae</taxon>
        <taxon>Amygdaleae</taxon>
        <taxon>Prunus</taxon>
    </lineage>
</organism>
<keyword evidence="2" id="KW-1185">Reference proteome</keyword>
<gene>
    <name evidence="1" type="ORF">PRUPE_5G020500</name>
</gene>
<sequence length="68" mass="7828">MICTFTLSFGTSCTNWKKEKYSLDQSTGITPPMSNYPSKKLHLRRYCSLPNKRRGKVGRDELTQLSKV</sequence>
<accession>A0A251P2D8</accession>
<dbReference type="AlphaFoldDB" id="A0A251P2D8"/>
<proteinExistence type="predicted"/>
<evidence type="ECO:0000313" key="1">
    <source>
        <dbReference type="EMBL" id="ONI05712.1"/>
    </source>
</evidence>
<dbReference type="Proteomes" id="UP000006882">
    <property type="component" value="Chromosome G5"/>
</dbReference>
<dbReference type="EMBL" id="CM007655">
    <property type="protein sequence ID" value="ONI05712.1"/>
    <property type="molecule type" value="Genomic_DNA"/>
</dbReference>
<reference evidence="1 2" key="1">
    <citation type="journal article" date="2013" name="Nat. Genet.">
        <title>The high-quality draft genome of peach (Prunus persica) identifies unique patterns of genetic diversity, domestication and genome evolution.</title>
        <authorList>
            <consortium name="International Peach Genome Initiative"/>
            <person name="Verde I."/>
            <person name="Abbott A.G."/>
            <person name="Scalabrin S."/>
            <person name="Jung S."/>
            <person name="Shu S."/>
            <person name="Marroni F."/>
            <person name="Zhebentyayeva T."/>
            <person name="Dettori M.T."/>
            <person name="Grimwood J."/>
            <person name="Cattonaro F."/>
            <person name="Zuccolo A."/>
            <person name="Rossini L."/>
            <person name="Jenkins J."/>
            <person name="Vendramin E."/>
            <person name="Meisel L.A."/>
            <person name="Decroocq V."/>
            <person name="Sosinski B."/>
            <person name="Prochnik S."/>
            <person name="Mitros T."/>
            <person name="Policriti A."/>
            <person name="Cipriani G."/>
            <person name="Dondini L."/>
            <person name="Ficklin S."/>
            <person name="Goodstein D.M."/>
            <person name="Xuan P."/>
            <person name="Del Fabbro C."/>
            <person name="Aramini V."/>
            <person name="Copetti D."/>
            <person name="Gonzalez S."/>
            <person name="Horner D.S."/>
            <person name="Falchi R."/>
            <person name="Lucas S."/>
            <person name="Mica E."/>
            <person name="Maldonado J."/>
            <person name="Lazzari B."/>
            <person name="Bielenberg D."/>
            <person name="Pirona R."/>
            <person name="Miculan M."/>
            <person name="Barakat A."/>
            <person name="Testolin R."/>
            <person name="Stella A."/>
            <person name="Tartarini S."/>
            <person name="Tonutti P."/>
            <person name="Arus P."/>
            <person name="Orellana A."/>
            <person name="Wells C."/>
            <person name="Main D."/>
            <person name="Vizzotto G."/>
            <person name="Silva H."/>
            <person name="Salamini F."/>
            <person name="Schmutz J."/>
            <person name="Morgante M."/>
            <person name="Rokhsar D.S."/>
        </authorList>
    </citation>
    <scope>NUCLEOTIDE SEQUENCE [LARGE SCALE GENOMIC DNA]</scope>
    <source>
        <strain evidence="2">cv. Nemared</strain>
    </source>
</reference>
<name>A0A251P2D8_PRUPE</name>
<protein>
    <submittedName>
        <fullName evidence="1">Uncharacterized protein</fullName>
    </submittedName>
</protein>